<name>A0ABV7XR75_9GAMM</name>
<protein>
    <submittedName>
        <fullName evidence="1">Ectonucleotide pyrophosphatase/phosphodiesterase</fullName>
    </submittedName>
</protein>
<evidence type="ECO:0000313" key="2">
    <source>
        <dbReference type="Proteomes" id="UP001595705"/>
    </source>
</evidence>
<accession>A0ABV7XR75</accession>
<reference evidence="2" key="1">
    <citation type="journal article" date="2019" name="Int. J. Syst. Evol. Microbiol.">
        <title>The Global Catalogue of Microorganisms (GCM) 10K type strain sequencing project: providing services to taxonomists for standard genome sequencing and annotation.</title>
        <authorList>
            <consortium name="The Broad Institute Genomics Platform"/>
            <consortium name="The Broad Institute Genome Sequencing Center for Infectious Disease"/>
            <person name="Wu L."/>
            <person name="Ma J."/>
        </authorList>
    </citation>
    <scope>NUCLEOTIDE SEQUENCE [LARGE SCALE GENOMIC DNA]</scope>
    <source>
        <strain evidence="2">KCTC 42441</strain>
    </source>
</reference>
<dbReference type="Gene3D" id="3.30.1360.180">
    <property type="match status" value="1"/>
</dbReference>
<dbReference type="PROSITE" id="PS51257">
    <property type="entry name" value="PROKAR_LIPOPROTEIN"/>
    <property type="match status" value="1"/>
</dbReference>
<dbReference type="EMBL" id="JBHRYA010000017">
    <property type="protein sequence ID" value="MFC3717533.1"/>
    <property type="molecule type" value="Genomic_DNA"/>
</dbReference>
<dbReference type="Gene3D" id="3.40.720.10">
    <property type="entry name" value="Alkaline Phosphatase, subunit A"/>
    <property type="match status" value="1"/>
</dbReference>
<dbReference type="PANTHER" id="PTHR10151:SF120">
    <property type="entry name" value="BIS(5'-ADENOSYL)-TRIPHOSPHATASE"/>
    <property type="match status" value="1"/>
</dbReference>
<dbReference type="InterPro" id="IPR002591">
    <property type="entry name" value="Phosphodiest/P_Trfase"/>
</dbReference>
<gene>
    <name evidence="1" type="ORF">ACFONC_15380</name>
</gene>
<organism evidence="1 2">
    <name type="scientific">Luteimonas soli</name>
    <dbReference type="NCBI Taxonomy" id="1648966"/>
    <lineage>
        <taxon>Bacteria</taxon>
        <taxon>Pseudomonadati</taxon>
        <taxon>Pseudomonadota</taxon>
        <taxon>Gammaproteobacteria</taxon>
        <taxon>Lysobacterales</taxon>
        <taxon>Lysobacteraceae</taxon>
        <taxon>Luteimonas</taxon>
    </lineage>
</organism>
<dbReference type="SUPFAM" id="SSF53649">
    <property type="entry name" value="Alkaline phosphatase-like"/>
    <property type="match status" value="1"/>
</dbReference>
<proteinExistence type="predicted"/>
<evidence type="ECO:0000313" key="1">
    <source>
        <dbReference type="EMBL" id="MFC3717533.1"/>
    </source>
</evidence>
<sequence>MTRFRDHPTPALLRRPFGLRLPLLLLVLLSLAACVSTPPAAQAPDPLVLVSIDGFRADYLDAGLVPNLSRIAAEGVHAQWMNPSYPSLTFPNHYSIVTGLRPDHHGIVHNTMRDAELGGFRLSNREAVGDGRWWGGEPIWITAQKAGMRSATMFWPGSEAAIGGVRPSQWRPFDKHVTADQRVDQVLAWLDEPAATRPRIVTLYFDMVDSAAHGHGPDSPQAHAALAEVDAAIGRLRAGLAERGLLDRTNLVIVSDHGMATVAPGHAVAIEDMVSRDEATVVSIGQSVGIAPNPGFEAAVEATLLGAHEHYDCWRKGELPARWHYGTHPRIPPIVCQMHEGWDALPREYITGRPGHARGSHGYDPALPSMRALFVARGPAFRQGVEIPAFDNVDVYPLLARLLGIAPAPNDGDIAPLLPALRDSGP</sequence>
<dbReference type="Proteomes" id="UP001595705">
    <property type="component" value="Unassembled WGS sequence"/>
</dbReference>
<dbReference type="Pfam" id="PF01663">
    <property type="entry name" value="Phosphodiest"/>
    <property type="match status" value="1"/>
</dbReference>
<dbReference type="RefSeq" id="WP_386745560.1">
    <property type="nucleotide sequence ID" value="NZ_JBHRYA010000017.1"/>
</dbReference>
<comment type="caution">
    <text evidence="1">The sequence shown here is derived from an EMBL/GenBank/DDBJ whole genome shotgun (WGS) entry which is preliminary data.</text>
</comment>
<keyword evidence="2" id="KW-1185">Reference proteome</keyword>
<dbReference type="InterPro" id="IPR017850">
    <property type="entry name" value="Alkaline_phosphatase_core_sf"/>
</dbReference>
<dbReference type="PANTHER" id="PTHR10151">
    <property type="entry name" value="ECTONUCLEOTIDE PYROPHOSPHATASE/PHOSPHODIESTERASE"/>
    <property type="match status" value="1"/>
</dbReference>
<dbReference type="CDD" id="cd16018">
    <property type="entry name" value="Enpp"/>
    <property type="match status" value="1"/>
</dbReference>